<accession>A0AAD1RDZ8</accession>
<keyword evidence="2" id="KW-1185">Reference proteome</keyword>
<evidence type="ECO:0008006" key="3">
    <source>
        <dbReference type="Google" id="ProtNLM"/>
    </source>
</evidence>
<dbReference type="EMBL" id="OW240913">
    <property type="protein sequence ID" value="CAH2250502.1"/>
    <property type="molecule type" value="Genomic_DNA"/>
</dbReference>
<organism evidence="1 2">
    <name type="scientific">Pelobates cultripes</name>
    <name type="common">Western spadefoot toad</name>
    <dbReference type="NCBI Taxonomy" id="61616"/>
    <lineage>
        <taxon>Eukaryota</taxon>
        <taxon>Metazoa</taxon>
        <taxon>Chordata</taxon>
        <taxon>Craniata</taxon>
        <taxon>Vertebrata</taxon>
        <taxon>Euteleostomi</taxon>
        <taxon>Amphibia</taxon>
        <taxon>Batrachia</taxon>
        <taxon>Anura</taxon>
        <taxon>Pelobatoidea</taxon>
        <taxon>Pelobatidae</taxon>
        <taxon>Pelobates</taxon>
    </lineage>
</organism>
<reference evidence="1" key="1">
    <citation type="submission" date="2022-03" db="EMBL/GenBank/DDBJ databases">
        <authorList>
            <person name="Alioto T."/>
            <person name="Alioto T."/>
            <person name="Gomez Garrido J."/>
        </authorList>
    </citation>
    <scope>NUCLEOTIDE SEQUENCE</scope>
</reference>
<protein>
    <recommendedName>
        <fullName evidence="3">Endonuclease/exonuclease/phosphatase domain-containing protein</fullName>
    </recommendedName>
</protein>
<sequence length="188" mass="22173">MASAPGLQAPRGVHYTREDLNIVTYNVHGLNIREKRTRLFSDLKRHARTLQLLHHHQLKDCWRAMNPELRDNTYSRLDYLLLPYHSLPHLVKAEILLMTWSDHNPVCIRLRSSLFRPRLVSWRLNEFILTDSTLVSRTVQVLQDYFNMNETEDTTLLTCREAHKAVIRGLYHTLSLTARHGRRLTLKQ</sequence>
<dbReference type="InterPro" id="IPR036691">
    <property type="entry name" value="Endo/exonu/phosph_ase_sf"/>
</dbReference>
<evidence type="ECO:0000313" key="2">
    <source>
        <dbReference type="Proteomes" id="UP001295444"/>
    </source>
</evidence>
<gene>
    <name evidence="1" type="ORF">PECUL_23A020496</name>
</gene>
<dbReference type="SUPFAM" id="SSF56219">
    <property type="entry name" value="DNase I-like"/>
    <property type="match status" value="1"/>
</dbReference>
<dbReference type="AlphaFoldDB" id="A0AAD1RDZ8"/>
<dbReference type="Gene3D" id="3.60.10.10">
    <property type="entry name" value="Endonuclease/exonuclease/phosphatase"/>
    <property type="match status" value="1"/>
</dbReference>
<name>A0AAD1RDZ8_PELCU</name>
<evidence type="ECO:0000313" key="1">
    <source>
        <dbReference type="EMBL" id="CAH2250502.1"/>
    </source>
</evidence>
<dbReference type="Proteomes" id="UP001295444">
    <property type="component" value="Chromosome 02"/>
</dbReference>
<proteinExistence type="predicted"/>